<protein>
    <submittedName>
        <fullName evidence="1">Phage tail assembly chaperone protein, E, or 41 or 14</fullName>
    </submittedName>
</protein>
<evidence type="ECO:0000313" key="1">
    <source>
        <dbReference type="EMBL" id="SMG47724.1"/>
    </source>
</evidence>
<keyword evidence="2" id="KW-1185">Reference proteome</keyword>
<gene>
    <name evidence="1" type="ORF">SAMN06275492_14226</name>
</gene>
<dbReference type="RefSeq" id="WP_159448344.1">
    <property type="nucleotide sequence ID" value="NZ_FXBB01000042.1"/>
</dbReference>
<accession>A0A1X7L2K2</accession>
<evidence type="ECO:0000313" key="2">
    <source>
        <dbReference type="Proteomes" id="UP000193355"/>
    </source>
</evidence>
<dbReference type="InterPro" id="IPR019289">
    <property type="entry name" value="Phage_tail_E/E"/>
</dbReference>
<dbReference type="Pfam" id="PF10109">
    <property type="entry name" value="Phage_TAC_7"/>
    <property type="match status" value="1"/>
</dbReference>
<dbReference type="STRING" id="561720.SAMN06275492_14226"/>
<dbReference type="EMBL" id="FXBB01000042">
    <property type="protein sequence ID" value="SMG47724.1"/>
    <property type="molecule type" value="Genomic_DNA"/>
</dbReference>
<sequence length="94" mass="10446">MTTTVRLLYPVTINGHEITELTMRRPRVKDSLIHEKQFPDKKSGTLESDMAMFVRLCGVAPGDLDGLDMADVAQLQRAFGGFFSSTDDLSEEPV</sequence>
<dbReference type="OrthoDB" id="5459933at2"/>
<dbReference type="Proteomes" id="UP000193355">
    <property type="component" value="Unassembled WGS sequence"/>
</dbReference>
<proteinExistence type="predicted"/>
<dbReference type="AlphaFoldDB" id="A0A1X7L2K2"/>
<organism evidence="1 2">
    <name type="scientific">Dethiosulfovibrio salsuginis</name>
    <dbReference type="NCBI Taxonomy" id="561720"/>
    <lineage>
        <taxon>Bacteria</taxon>
        <taxon>Thermotogati</taxon>
        <taxon>Synergistota</taxon>
        <taxon>Synergistia</taxon>
        <taxon>Synergistales</taxon>
        <taxon>Dethiosulfovibrionaceae</taxon>
        <taxon>Dethiosulfovibrio</taxon>
    </lineage>
</organism>
<name>A0A1X7L2K2_9BACT</name>
<reference evidence="2" key="1">
    <citation type="submission" date="2017-04" db="EMBL/GenBank/DDBJ databases">
        <authorList>
            <person name="Varghese N."/>
            <person name="Submissions S."/>
        </authorList>
    </citation>
    <scope>NUCLEOTIDE SEQUENCE [LARGE SCALE GENOMIC DNA]</scope>
    <source>
        <strain evidence="2">USBA 82</strain>
    </source>
</reference>